<feature type="transmembrane region" description="Helical" evidence="6">
    <location>
        <begin position="364"/>
        <end position="383"/>
    </location>
</feature>
<feature type="signal peptide" evidence="7">
    <location>
        <begin position="1"/>
        <end position="16"/>
    </location>
</feature>
<name>A0AAU9UPG0_EUPED</name>
<keyword evidence="3 6" id="KW-0812">Transmembrane</keyword>
<evidence type="ECO:0000256" key="4">
    <source>
        <dbReference type="ARBA" id="ARBA00022989"/>
    </source>
</evidence>
<accession>A0AAU9UPG0</accession>
<evidence type="ECO:0000313" key="9">
    <source>
        <dbReference type="EMBL" id="CAH2100559.1"/>
    </source>
</evidence>
<evidence type="ECO:0000256" key="6">
    <source>
        <dbReference type="SAM" id="Phobius"/>
    </source>
</evidence>
<sequence length="410" mass="47137">MSTLAIFFLILQSSFAERDTAPVFILDHEKLIPRISTELNPFKILKTSEFTKIINEAVTRGKVIILFIEESFCIEDISVKDKHGSPFYQMSQRLKEKRVKFLPAVIQPYKTLKSRFPPENTNEFYLSDTGTKIKVYDGKSKYFYIYFKDSLNETRANALRRHDLLIHEIYFEVRQIAGSSIVAFYTGKTNPILAEKMNFLPVKTQKITRQPGVIITTTNAIFRFIDVYTTMGTRRATFSQIPLIADETWKKRSLTTRLAYTDFELEFTFKLRKDWWMIENVLLLEWGEEVGRTEMRVGAPWDWSYICSEPLVLVNMRDGSAVTISQYQIQPFNNGRHIGRNASGNDTRCFGPAVNCGPYFNAHILAGLMVTFFCIGILTYGVTTMYNCHSNDRYDDQHGKPLVIAAEAGG</sequence>
<evidence type="ECO:0000256" key="3">
    <source>
        <dbReference type="ARBA" id="ARBA00022692"/>
    </source>
</evidence>
<evidence type="ECO:0000259" key="8">
    <source>
        <dbReference type="Pfam" id="PF20520"/>
    </source>
</evidence>
<dbReference type="GO" id="GO:0030641">
    <property type="term" value="P:regulation of cellular pH"/>
    <property type="evidence" value="ECO:0007669"/>
    <property type="project" value="TreeGrafter"/>
</dbReference>
<comment type="caution">
    <text evidence="9">The sequence shown here is derived from an EMBL/GenBank/DDBJ whole genome shotgun (WGS) entry which is preliminary data.</text>
</comment>
<dbReference type="AlphaFoldDB" id="A0AAU9UPG0"/>
<feature type="chain" id="PRO_5043460046" description="V-type proton ATPase subunit S1/VOA1 transmembrane domain-containing protein" evidence="7">
    <location>
        <begin position="17"/>
        <end position="410"/>
    </location>
</feature>
<protein>
    <recommendedName>
        <fullName evidence="8">V-type proton ATPase subunit S1/VOA1 transmembrane domain-containing protein</fullName>
    </recommendedName>
</protein>
<dbReference type="PANTHER" id="PTHR12471:SF7">
    <property type="entry name" value="V-TYPE PROTON ATPASE SUBUNIT S1"/>
    <property type="match status" value="1"/>
</dbReference>
<keyword evidence="7" id="KW-0732">Signal</keyword>
<dbReference type="PANTHER" id="PTHR12471">
    <property type="entry name" value="VACUOLAR ATP SYNTHASE SUBUNIT S1"/>
    <property type="match status" value="1"/>
</dbReference>
<gene>
    <name evidence="9" type="ORF">EEDITHA_LOCUS15410</name>
</gene>
<reference evidence="9" key="1">
    <citation type="submission" date="2022-03" db="EMBL/GenBank/DDBJ databases">
        <authorList>
            <person name="Tunstrom K."/>
        </authorList>
    </citation>
    <scope>NUCLEOTIDE SEQUENCE</scope>
</reference>
<comment type="similarity">
    <text evidence="2">Belongs to the vacuolar ATPase subunit S1 family.</text>
</comment>
<dbReference type="InterPro" id="IPR008388">
    <property type="entry name" value="Ac45_acc_su"/>
</dbReference>
<dbReference type="Pfam" id="PF20520">
    <property type="entry name" value="Ac45-VOA1_TM"/>
    <property type="match status" value="1"/>
</dbReference>
<evidence type="ECO:0000256" key="7">
    <source>
        <dbReference type="SAM" id="SignalP"/>
    </source>
</evidence>
<keyword evidence="10" id="KW-1185">Reference proteome</keyword>
<evidence type="ECO:0000256" key="5">
    <source>
        <dbReference type="ARBA" id="ARBA00023136"/>
    </source>
</evidence>
<dbReference type="Proteomes" id="UP001153954">
    <property type="component" value="Unassembled WGS sequence"/>
</dbReference>
<proteinExistence type="inferred from homology"/>
<organism evidence="9 10">
    <name type="scientific">Euphydryas editha</name>
    <name type="common">Edith's checkerspot</name>
    <dbReference type="NCBI Taxonomy" id="104508"/>
    <lineage>
        <taxon>Eukaryota</taxon>
        <taxon>Metazoa</taxon>
        <taxon>Ecdysozoa</taxon>
        <taxon>Arthropoda</taxon>
        <taxon>Hexapoda</taxon>
        <taxon>Insecta</taxon>
        <taxon>Pterygota</taxon>
        <taxon>Neoptera</taxon>
        <taxon>Endopterygota</taxon>
        <taxon>Lepidoptera</taxon>
        <taxon>Glossata</taxon>
        <taxon>Ditrysia</taxon>
        <taxon>Papilionoidea</taxon>
        <taxon>Nymphalidae</taxon>
        <taxon>Nymphalinae</taxon>
        <taxon>Euphydryas</taxon>
    </lineage>
</organism>
<evidence type="ECO:0000256" key="2">
    <source>
        <dbReference type="ARBA" id="ARBA00009037"/>
    </source>
</evidence>
<dbReference type="EMBL" id="CAKOGL010000023">
    <property type="protein sequence ID" value="CAH2100559.1"/>
    <property type="molecule type" value="Genomic_DNA"/>
</dbReference>
<evidence type="ECO:0000256" key="1">
    <source>
        <dbReference type="ARBA" id="ARBA00004167"/>
    </source>
</evidence>
<keyword evidence="5 6" id="KW-0472">Membrane</keyword>
<keyword evidence="4 6" id="KW-1133">Transmembrane helix</keyword>
<evidence type="ECO:0000313" key="10">
    <source>
        <dbReference type="Proteomes" id="UP001153954"/>
    </source>
</evidence>
<dbReference type="GO" id="GO:0033176">
    <property type="term" value="C:proton-transporting V-type ATPase complex"/>
    <property type="evidence" value="ECO:0007669"/>
    <property type="project" value="TreeGrafter"/>
</dbReference>
<dbReference type="GO" id="GO:0001671">
    <property type="term" value="F:ATPase activator activity"/>
    <property type="evidence" value="ECO:0007669"/>
    <property type="project" value="TreeGrafter"/>
</dbReference>
<feature type="domain" description="V-type proton ATPase subunit S1/VOA1 transmembrane" evidence="8">
    <location>
        <begin position="358"/>
        <end position="396"/>
    </location>
</feature>
<comment type="subcellular location">
    <subcellularLocation>
        <location evidence="1">Membrane</location>
        <topology evidence="1">Single-pass membrane protein</topology>
    </subcellularLocation>
</comment>
<dbReference type="InterPro" id="IPR046756">
    <property type="entry name" value="VAS1/VOA1_TM"/>
</dbReference>